<keyword evidence="1" id="KW-0812">Transmembrane</keyword>
<keyword evidence="1" id="KW-0472">Membrane</keyword>
<evidence type="ECO:0008006" key="4">
    <source>
        <dbReference type="Google" id="ProtNLM"/>
    </source>
</evidence>
<evidence type="ECO:0000313" key="3">
    <source>
        <dbReference type="Proteomes" id="UP000006810"/>
    </source>
</evidence>
<organism evidence="2 3">
    <name type="scientific">Mycoplasmopsis fermentans (strain ATCC 19989 / NBRC 14854 / NCTC 10117 / PG18)</name>
    <name type="common">Mycoplasma fermentans</name>
    <dbReference type="NCBI Taxonomy" id="496833"/>
    <lineage>
        <taxon>Bacteria</taxon>
        <taxon>Bacillati</taxon>
        <taxon>Mycoplasmatota</taxon>
        <taxon>Mycoplasmoidales</taxon>
        <taxon>Metamycoplasmataceae</taxon>
        <taxon>Mycoplasmopsis</taxon>
    </lineage>
</organism>
<reference evidence="2 3" key="1">
    <citation type="journal article" date="2009" name="Curr. Microbiol.">
        <title>Molecular cloning and expression of a novel cholinephosphotransferase involved in glycoglycerophospholipid biosynthesis of Mycoplasma fermentans.</title>
        <authorList>
            <person name="Ishida N."/>
            <person name="Irikura D."/>
            <person name="Matsuda K."/>
            <person name="Sato S."/>
            <person name="Asano K."/>
        </authorList>
    </citation>
    <scope>NUCLEOTIDE SEQUENCE [LARGE SCALE GENOMIC DNA]</scope>
    <source>
        <strain evidence="3">ATCC 19989 / NBRC 14854 / NCTC 10117 / PG18</strain>
    </source>
</reference>
<gene>
    <name evidence="2" type="ordered locus">MBIO_0415</name>
</gene>
<dbReference type="NCBIfam" id="NF046002">
    <property type="entry name" value="MAG3450_fam"/>
    <property type="match status" value="1"/>
</dbReference>
<feature type="transmembrane region" description="Helical" evidence="1">
    <location>
        <begin position="50"/>
        <end position="71"/>
    </location>
</feature>
<keyword evidence="3" id="KW-1185">Reference proteome</keyword>
<dbReference type="PATRIC" id="fig|496833.3.peg.842"/>
<dbReference type="eggNOG" id="ENOG5030N56">
    <property type="taxonomic scope" value="Bacteria"/>
</dbReference>
<dbReference type="AlphaFoldDB" id="C4XEV8"/>
<evidence type="ECO:0000313" key="2">
    <source>
        <dbReference type="EMBL" id="BAH69680.1"/>
    </source>
</evidence>
<name>C4XEV8_MYCFP</name>
<dbReference type="KEGG" id="mfp:MBIO_0415"/>
<evidence type="ECO:0000256" key="1">
    <source>
        <dbReference type="SAM" id="Phobius"/>
    </source>
</evidence>
<feature type="transmembrane region" description="Helical" evidence="1">
    <location>
        <begin position="83"/>
        <end position="102"/>
    </location>
</feature>
<sequence>MTMNSKQKKKEVKTWRPLVNVLFTLLFCVVFPFVWWLFATVDYHNQKITNLAICISVIVIYSLLIIGLNILLHYFKVLNIRSYNFNIPILSVFLWIILTSYISKFNIYARVGVAIAVVVVITLIVNFTTGKIEDNMEKKAKQLEEEKLKKEIEDLNK</sequence>
<keyword evidence="1" id="KW-1133">Transmembrane helix</keyword>
<dbReference type="Proteomes" id="UP000006810">
    <property type="component" value="Chromosome"/>
</dbReference>
<dbReference type="HOGENOM" id="CLU_1775382_0_0_14"/>
<dbReference type="EMBL" id="AP009608">
    <property type="protein sequence ID" value="BAH69680.1"/>
    <property type="molecule type" value="Genomic_DNA"/>
</dbReference>
<accession>C4XEV8</accession>
<feature type="transmembrane region" description="Helical" evidence="1">
    <location>
        <begin position="108"/>
        <end position="129"/>
    </location>
</feature>
<feature type="transmembrane region" description="Helical" evidence="1">
    <location>
        <begin position="21"/>
        <end position="38"/>
    </location>
</feature>
<protein>
    <recommendedName>
        <fullName evidence="4">Integral membrane protein</fullName>
    </recommendedName>
</protein>
<proteinExistence type="predicted"/>